<feature type="region of interest" description="Disordered" evidence="1">
    <location>
        <begin position="74"/>
        <end position="95"/>
    </location>
</feature>
<comment type="caution">
    <text evidence="2">The sequence shown here is derived from an EMBL/GenBank/DDBJ whole genome shotgun (WGS) entry which is preliminary data.</text>
</comment>
<reference evidence="2 3" key="1">
    <citation type="submission" date="2021-06" db="EMBL/GenBank/DDBJ databases">
        <title>Caerostris extrusa draft genome.</title>
        <authorList>
            <person name="Kono N."/>
            <person name="Arakawa K."/>
        </authorList>
    </citation>
    <scope>NUCLEOTIDE SEQUENCE [LARGE SCALE GENOMIC DNA]</scope>
</reference>
<proteinExistence type="predicted"/>
<gene>
    <name evidence="2" type="ORF">CEXT_670571</name>
</gene>
<keyword evidence="3" id="KW-1185">Reference proteome</keyword>
<accession>A0AAV4PH91</accession>
<dbReference type="EMBL" id="BPLR01004568">
    <property type="protein sequence ID" value="GIX95865.1"/>
    <property type="molecule type" value="Genomic_DNA"/>
</dbReference>
<dbReference type="Proteomes" id="UP001054945">
    <property type="component" value="Unassembled WGS sequence"/>
</dbReference>
<protein>
    <submittedName>
        <fullName evidence="2">Uncharacterized protein</fullName>
    </submittedName>
</protein>
<evidence type="ECO:0000256" key="1">
    <source>
        <dbReference type="SAM" id="MobiDB-lite"/>
    </source>
</evidence>
<sequence>MENAMLETDDFSDYGDNISDIEEDNAEDVDVEKGYVDLIDNDMGEIDEERPIILYRGANCCCIDKWGEVARAPSPHHKIRNPLSSVDSQLTLQEK</sequence>
<feature type="compositionally biased region" description="Acidic residues" evidence="1">
    <location>
        <begin position="7"/>
        <end position="20"/>
    </location>
</feature>
<evidence type="ECO:0000313" key="3">
    <source>
        <dbReference type="Proteomes" id="UP001054945"/>
    </source>
</evidence>
<feature type="region of interest" description="Disordered" evidence="1">
    <location>
        <begin position="1"/>
        <end position="20"/>
    </location>
</feature>
<evidence type="ECO:0000313" key="2">
    <source>
        <dbReference type="EMBL" id="GIX95865.1"/>
    </source>
</evidence>
<dbReference type="AlphaFoldDB" id="A0AAV4PH91"/>
<feature type="compositionally biased region" description="Polar residues" evidence="1">
    <location>
        <begin position="82"/>
        <end position="95"/>
    </location>
</feature>
<organism evidence="2 3">
    <name type="scientific">Caerostris extrusa</name>
    <name type="common">Bark spider</name>
    <name type="synonym">Caerostris bankana</name>
    <dbReference type="NCBI Taxonomy" id="172846"/>
    <lineage>
        <taxon>Eukaryota</taxon>
        <taxon>Metazoa</taxon>
        <taxon>Ecdysozoa</taxon>
        <taxon>Arthropoda</taxon>
        <taxon>Chelicerata</taxon>
        <taxon>Arachnida</taxon>
        <taxon>Araneae</taxon>
        <taxon>Araneomorphae</taxon>
        <taxon>Entelegynae</taxon>
        <taxon>Araneoidea</taxon>
        <taxon>Araneidae</taxon>
        <taxon>Caerostris</taxon>
    </lineage>
</organism>
<name>A0AAV4PH91_CAEEX</name>